<organism evidence="7 8">
    <name type="scientific">Thiobacter aerophilum</name>
    <dbReference type="NCBI Taxonomy" id="3121275"/>
    <lineage>
        <taxon>Bacteria</taxon>
        <taxon>Pseudomonadati</taxon>
        <taxon>Pseudomonadota</taxon>
        <taxon>Betaproteobacteria</taxon>
        <taxon>Burkholderiales</taxon>
        <taxon>Thiobacteraceae</taxon>
        <taxon>Thiobacter</taxon>
    </lineage>
</organism>
<evidence type="ECO:0000313" key="8">
    <source>
        <dbReference type="Proteomes" id="UP001482231"/>
    </source>
</evidence>
<dbReference type="CDD" id="cd03230">
    <property type="entry name" value="ABC_DR_subfamily_A"/>
    <property type="match status" value="1"/>
</dbReference>
<dbReference type="RefSeq" id="WP_347308076.1">
    <property type="nucleotide sequence ID" value="NZ_JBAJEX010000004.1"/>
</dbReference>
<dbReference type="SUPFAM" id="SSF52540">
    <property type="entry name" value="P-loop containing nucleoside triphosphate hydrolases"/>
    <property type="match status" value="1"/>
</dbReference>
<evidence type="ECO:0000256" key="3">
    <source>
        <dbReference type="ARBA" id="ARBA00022475"/>
    </source>
</evidence>
<dbReference type="PROSITE" id="PS50893">
    <property type="entry name" value="ABC_TRANSPORTER_2"/>
    <property type="match status" value="1"/>
</dbReference>
<name>A0ABV0EE67_9BURK</name>
<accession>A0ABV0EE67</accession>
<dbReference type="PANTHER" id="PTHR43335:SF4">
    <property type="entry name" value="ABC TRANSPORTER, ATP-BINDING PROTEIN"/>
    <property type="match status" value="1"/>
</dbReference>
<comment type="similarity">
    <text evidence="1">Belongs to the ABC transporter superfamily.</text>
</comment>
<evidence type="ECO:0000259" key="6">
    <source>
        <dbReference type="PROSITE" id="PS50893"/>
    </source>
</evidence>
<comment type="caution">
    <text evidence="7">The sequence shown here is derived from an EMBL/GenBank/DDBJ whole genome shotgun (WGS) entry which is preliminary data.</text>
</comment>
<dbReference type="GO" id="GO:0016740">
    <property type="term" value="F:transferase activity"/>
    <property type="evidence" value="ECO:0007669"/>
    <property type="project" value="UniProtKB-KW"/>
</dbReference>
<sequence length="324" mass="35011">MSPLAASPATTVEPLVTVAARGLSRRYGAAVAVEPLDLELRRGEVLGLLGPNGAGKSTTLRMLTGNLAPSAGEIRICGIDLLAAPRAAKRHLGYCPETPPLYRELTVDEYLDFCARLHRVPSGRVHAAREQAKARCGLADMGRRLIAQLSKGYQQRVGIAQAIVHEPDVIILDEPTVGLDPHQMREIRVLIRELGTAHSVILSSHILSEVEAVCDRVLILHRGRVVFADRIEALKHFRAGHALLVSFTRPPAVEALAALPGIVAVEPLETGLFRVRLMPDAGAPQAIARAAVEGDWGLTRLCPEHTTLEEVFVELTRDVTGTKP</sequence>
<dbReference type="SMART" id="SM00382">
    <property type="entry name" value="AAA"/>
    <property type="match status" value="1"/>
</dbReference>
<evidence type="ECO:0000256" key="4">
    <source>
        <dbReference type="ARBA" id="ARBA00022741"/>
    </source>
</evidence>
<evidence type="ECO:0000256" key="2">
    <source>
        <dbReference type="ARBA" id="ARBA00022448"/>
    </source>
</evidence>
<dbReference type="InterPro" id="IPR027417">
    <property type="entry name" value="P-loop_NTPase"/>
</dbReference>
<reference evidence="7 8" key="1">
    <citation type="submission" date="2024-02" db="EMBL/GenBank/DDBJ databases">
        <title>New thermophilic sulfur-oxidizing bacteria from a hot springs of the Uzon caldera (Kamchatka, Russia).</title>
        <authorList>
            <person name="Dukat A.M."/>
            <person name="Elcheninov A.G."/>
            <person name="Frolov E.N."/>
        </authorList>
    </citation>
    <scope>NUCLEOTIDE SEQUENCE [LARGE SCALE GENOMIC DNA]</scope>
    <source>
        <strain evidence="7 8">AK1</strain>
    </source>
</reference>
<proteinExistence type="inferred from homology"/>
<evidence type="ECO:0000256" key="1">
    <source>
        <dbReference type="ARBA" id="ARBA00005417"/>
    </source>
</evidence>
<keyword evidence="8" id="KW-1185">Reference proteome</keyword>
<keyword evidence="7" id="KW-0808">Transferase</keyword>
<keyword evidence="5 7" id="KW-0067">ATP-binding</keyword>
<dbReference type="InterPro" id="IPR003593">
    <property type="entry name" value="AAA+_ATPase"/>
</dbReference>
<dbReference type="Pfam" id="PF00005">
    <property type="entry name" value="ABC_tran"/>
    <property type="match status" value="1"/>
</dbReference>
<keyword evidence="2" id="KW-0813">Transport</keyword>
<protein>
    <submittedName>
        <fullName evidence="7">ABC transporter ATP-binding protein</fullName>
    </submittedName>
</protein>
<keyword evidence="3" id="KW-1003">Cell membrane</keyword>
<dbReference type="PANTHER" id="PTHR43335">
    <property type="entry name" value="ABC TRANSPORTER, ATP-BINDING PROTEIN"/>
    <property type="match status" value="1"/>
</dbReference>
<dbReference type="Proteomes" id="UP001482231">
    <property type="component" value="Unassembled WGS sequence"/>
</dbReference>
<evidence type="ECO:0000313" key="7">
    <source>
        <dbReference type="EMBL" id="MEO1766967.1"/>
    </source>
</evidence>
<dbReference type="Gene3D" id="3.40.50.300">
    <property type="entry name" value="P-loop containing nucleotide triphosphate hydrolases"/>
    <property type="match status" value="1"/>
</dbReference>
<feature type="domain" description="ABC transporter" evidence="6">
    <location>
        <begin position="18"/>
        <end position="247"/>
    </location>
</feature>
<dbReference type="InterPro" id="IPR003439">
    <property type="entry name" value="ABC_transporter-like_ATP-bd"/>
</dbReference>
<gene>
    <name evidence="7" type="ORF">V6E02_07070</name>
</gene>
<keyword evidence="4" id="KW-0547">Nucleotide-binding</keyword>
<keyword evidence="3" id="KW-0472">Membrane</keyword>
<dbReference type="GO" id="GO:0005524">
    <property type="term" value="F:ATP binding"/>
    <property type="evidence" value="ECO:0007669"/>
    <property type="project" value="UniProtKB-KW"/>
</dbReference>
<dbReference type="EMBL" id="JBAJEX010000004">
    <property type="protein sequence ID" value="MEO1766967.1"/>
    <property type="molecule type" value="Genomic_DNA"/>
</dbReference>
<evidence type="ECO:0000256" key="5">
    <source>
        <dbReference type="ARBA" id="ARBA00022840"/>
    </source>
</evidence>